<accession>A0A671WFA8</accession>
<comment type="subcellular location">
    <subcellularLocation>
        <location evidence="1">Membrane</location>
        <topology evidence="1">Multi-pass membrane protein</topology>
    </subcellularLocation>
</comment>
<evidence type="ECO:0000313" key="7">
    <source>
        <dbReference type="Ensembl" id="ENSSAUP00010037640.1"/>
    </source>
</evidence>
<keyword evidence="2 5" id="KW-0812">Transmembrane</keyword>
<feature type="transmembrane region" description="Helical" evidence="5">
    <location>
        <begin position="111"/>
        <end position="130"/>
    </location>
</feature>
<dbReference type="InterPro" id="IPR022764">
    <property type="entry name" value="Peptidase_S54_rhomboid_dom"/>
</dbReference>
<dbReference type="Ensembl" id="ENSSAUT00010039647.1">
    <property type="protein sequence ID" value="ENSSAUP00010037640.1"/>
    <property type="gene ID" value="ENSSAUG00010015899.1"/>
</dbReference>
<dbReference type="PANTHER" id="PTHR43066">
    <property type="entry name" value="RHOMBOID-RELATED PROTEIN"/>
    <property type="match status" value="1"/>
</dbReference>
<evidence type="ECO:0000313" key="8">
    <source>
        <dbReference type="Proteomes" id="UP000472265"/>
    </source>
</evidence>
<evidence type="ECO:0000259" key="6">
    <source>
        <dbReference type="Pfam" id="PF01694"/>
    </source>
</evidence>
<proteinExistence type="predicted"/>
<dbReference type="Gene3D" id="1.20.1540.10">
    <property type="entry name" value="Rhomboid-like"/>
    <property type="match status" value="1"/>
</dbReference>
<dbReference type="SUPFAM" id="SSF144091">
    <property type="entry name" value="Rhomboid-like"/>
    <property type="match status" value="1"/>
</dbReference>
<dbReference type="FunFam" id="1.20.1540.10:FF:000008">
    <property type="entry name" value="RHOMBOID-like protein 13"/>
    <property type="match status" value="1"/>
</dbReference>
<dbReference type="InParanoid" id="A0A671WFA8"/>
<keyword evidence="8" id="KW-1185">Reference proteome</keyword>
<dbReference type="GO" id="GO:0016020">
    <property type="term" value="C:membrane"/>
    <property type="evidence" value="ECO:0007669"/>
    <property type="project" value="UniProtKB-SubCell"/>
</dbReference>
<dbReference type="GeneTree" id="ENSGT00390000010744"/>
<organism evidence="7 8">
    <name type="scientific">Sparus aurata</name>
    <name type="common">Gilthead sea bream</name>
    <dbReference type="NCBI Taxonomy" id="8175"/>
    <lineage>
        <taxon>Eukaryota</taxon>
        <taxon>Metazoa</taxon>
        <taxon>Chordata</taxon>
        <taxon>Craniata</taxon>
        <taxon>Vertebrata</taxon>
        <taxon>Euteleostomi</taxon>
        <taxon>Actinopterygii</taxon>
        <taxon>Neopterygii</taxon>
        <taxon>Teleostei</taxon>
        <taxon>Neoteleostei</taxon>
        <taxon>Acanthomorphata</taxon>
        <taxon>Eupercaria</taxon>
        <taxon>Spariformes</taxon>
        <taxon>Sparidae</taxon>
        <taxon>Sparus</taxon>
    </lineage>
</organism>
<reference evidence="7" key="1">
    <citation type="submission" date="2021-04" db="EMBL/GenBank/DDBJ databases">
        <authorList>
            <consortium name="Wellcome Sanger Institute Data Sharing"/>
        </authorList>
    </citation>
    <scope>NUCLEOTIDE SEQUENCE [LARGE SCALE GENOMIC DNA]</scope>
</reference>
<dbReference type="Proteomes" id="UP000472265">
    <property type="component" value="Chromosome 2"/>
</dbReference>
<dbReference type="GO" id="GO:0004252">
    <property type="term" value="F:serine-type endopeptidase activity"/>
    <property type="evidence" value="ECO:0007669"/>
    <property type="project" value="InterPro"/>
</dbReference>
<evidence type="ECO:0000256" key="3">
    <source>
        <dbReference type="ARBA" id="ARBA00022989"/>
    </source>
</evidence>
<evidence type="ECO:0000256" key="1">
    <source>
        <dbReference type="ARBA" id="ARBA00004141"/>
    </source>
</evidence>
<dbReference type="AlphaFoldDB" id="A0A671WFA8"/>
<feature type="domain" description="Peptidase S54 rhomboid" evidence="6">
    <location>
        <begin position="42"/>
        <end position="184"/>
    </location>
</feature>
<sequence length="269" mass="30513">MMNIPPVTLAVLGLNTYLYLFPAAPVMQVCVSLKQVFEFKGWRRLLLSPLHHADLLHLFFNMAFFLPSGKRLERRLGGAWFVYLLSVFSLLTRLVYLALQAVLTELTQDQSYSTTCAVGFSGVLFALKVLSYQDNPDGESSVMGYTVSNRYATWAELIVIQITTPRASFIGHLAGILVGLLYTAGPLKAIMEICACFKKNKQYNKTARNRIDLCIHNIEQYEQCNYMRQKMTRNVPDSNVTWIVLQLISPITSMQRVGQERKDNKGINE</sequence>
<dbReference type="PANTHER" id="PTHR43066:SF14">
    <property type="entry name" value="RHOMBOID-RELATED PROTEIN 4"/>
    <property type="match status" value="1"/>
</dbReference>
<evidence type="ECO:0000256" key="2">
    <source>
        <dbReference type="ARBA" id="ARBA00022692"/>
    </source>
</evidence>
<dbReference type="InterPro" id="IPR035952">
    <property type="entry name" value="Rhomboid-like_sf"/>
</dbReference>
<dbReference type="Pfam" id="PF01694">
    <property type="entry name" value="Rhomboid"/>
    <property type="match status" value="1"/>
</dbReference>
<evidence type="ECO:0000256" key="5">
    <source>
        <dbReference type="SAM" id="Phobius"/>
    </source>
</evidence>
<evidence type="ECO:0000256" key="4">
    <source>
        <dbReference type="ARBA" id="ARBA00023136"/>
    </source>
</evidence>
<protein>
    <submittedName>
        <fullName evidence="7">Rhomboid domain containing 1</fullName>
    </submittedName>
</protein>
<name>A0A671WFA8_SPAAU</name>
<dbReference type="OMA" id="MEACADM"/>
<gene>
    <name evidence="7" type="primary">LOC115597097</name>
</gene>
<feature type="transmembrane region" description="Helical" evidence="5">
    <location>
        <begin position="48"/>
        <end position="66"/>
    </location>
</feature>
<reference evidence="7" key="3">
    <citation type="submission" date="2025-09" db="UniProtKB">
        <authorList>
            <consortium name="Ensembl"/>
        </authorList>
    </citation>
    <scope>IDENTIFICATION</scope>
</reference>
<feature type="transmembrane region" description="Helical" evidence="5">
    <location>
        <begin position="78"/>
        <end position="99"/>
    </location>
</feature>
<reference evidence="7" key="2">
    <citation type="submission" date="2025-08" db="UniProtKB">
        <authorList>
            <consortium name="Ensembl"/>
        </authorList>
    </citation>
    <scope>IDENTIFICATION</scope>
</reference>
<keyword evidence="3 5" id="KW-1133">Transmembrane helix</keyword>
<keyword evidence="4 5" id="KW-0472">Membrane</keyword>